<proteinExistence type="predicted"/>
<evidence type="ECO:0000313" key="2">
    <source>
        <dbReference type="Proteomes" id="UP000752696"/>
    </source>
</evidence>
<protein>
    <recommendedName>
        <fullName evidence="3">Pre-C2HC domain-containing protein</fullName>
    </recommendedName>
</protein>
<dbReference type="OrthoDB" id="7616876at2759"/>
<dbReference type="Proteomes" id="UP000752696">
    <property type="component" value="Unassembled WGS sequence"/>
</dbReference>
<sequence length="114" mass="12903">MFSNINDFSDFKTICLTKNIEYHTYTINTEKTLTIVLKGLIRLLELRICNNLKSQVCVKYVGQHDTRSYKKIPEAPPTCANCKGAHPANYSKCPILLAFSAKKIASNVLTQYTQ</sequence>
<dbReference type="EMBL" id="CAJDYZ010012368">
    <property type="protein sequence ID" value="CAD1480635.1"/>
    <property type="molecule type" value="Genomic_DNA"/>
</dbReference>
<keyword evidence="2" id="KW-1185">Reference proteome</keyword>
<evidence type="ECO:0008006" key="3">
    <source>
        <dbReference type="Google" id="ProtNLM"/>
    </source>
</evidence>
<evidence type="ECO:0000313" key="1">
    <source>
        <dbReference type="EMBL" id="CAD1480635.1"/>
    </source>
</evidence>
<name>A0A6V7HJE0_9HYME</name>
<reference evidence="1" key="1">
    <citation type="submission" date="2020-07" db="EMBL/GenBank/DDBJ databases">
        <authorList>
            <person name="Nazaruddin N."/>
        </authorList>
    </citation>
    <scope>NUCLEOTIDE SEQUENCE</scope>
</reference>
<comment type="caution">
    <text evidence="1">The sequence shown here is derived from an EMBL/GenBank/DDBJ whole genome shotgun (WGS) entry which is preliminary data.</text>
</comment>
<organism evidence="1 2">
    <name type="scientific">Heterotrigona itama</name>
    <dbReference type="NCBI Taxonomy" id="395501"/>
    <lineage>
        <taxon>Eukaryota</taxon>
        <taxon>Metazoa</taxon>
        <taxon>Ecdysozoa</taxon>
        <taxon>Arthropoda</taxon>
        <taxon>Hexapoda</taxon>
        <taxon>Insecta</taxon>
        <taxon>Pterygota</taxon>
        <taxon>Neoptera</taxon>
        <taxon>Endopterygota</taxon>
        <taxon>Hymenoptera</taxon>
        <taxon>Apocrita</taxon>
        <taxon>Aculeata</taxon>
        <taxon>Apoidea</taxon>
        <taxon>Anthophila</taxon>
        <taxon>Apidae</taxon>
        <taxon>Heterotrigona</taxon>
    </lineage>
</organism>
<accession>A0A6V7HJE0</accession>
<dbReference type="AlphaFoldDB" id="A0A6V7HJE0"/>
<gene>
    <name evidence="1" type="ORF">MHI_LOCUS955110</name>
</gene>